<accession>A0ABS4X6W8</accession>
<keyword evidence="3" id="KW-1185">Reference proteome</keyword>
<sequence>MMATAGAAQAAGPSDAEGDISTKGLPQCIEAWDDAQGDVHVVNNCSSSYRYKVVMAFAPDLSCQTVKAGWEHTYDDPTGRFDGVQSC</sequence>
<reference evidence="2 3" key="1">
    <citation type="submission" date="2021-03" db="EMBL/GenBank/DDBJ databases">
        <title>Sequencing the genomes of 1000 actinobacteria strains.</title>
        <authorList>
            <person name="Klenk H.-P."/>
        </authorList>
    </citation>
    <scope>NUCLEOTIDE SEQUENCE [LARGE SCALE GENOMIC DNA]</scope>
    <source>
        <strain evidence="2 3">DSM 14566</strain>
    </source>
</reference>
<dbReference type="EMBL" id="JAGIOD010000002">
    <property type="protein sequence ID" value="MBP2384086.1"/>
    <property type="molecule type" value="Genomic_DNA"/>
</dbReference>
<gene>
    <name evidence="2" type="ORF">JOF43_004075</name>
</gene>
<name>A0ABS4X6W8_9MICO</name>
<dbReference type="InterPro" id="IPR036379">
    <property type="entry name" value="A-amylase_inhib_sf"/>
</dbReference>
<feature type="compositionally biased region" description="Low complexity" evidence="1">
    <location>
        <begin position="1"/>
        <end position="15"/>
    </location>
</feature>
<comment type="caution">
    <text evidence="2">The sequence shown here is derived from an EMBL/GenBank/DDBJ whole genome shotgun (WGS) entry which is preliminary data.</text>
</comment>
<organism evidence="2 3">
    <name type="scientific">Brachybacterium sacelli</name>
    <dbReference type="NCBI Taxonomy" id="173364"/>
    <lineage>
        <taxon>Bacteria</taxon>
        <taxon>Bacillati</taxon>
        <taxon>Actinomycetota</taxon>
        <taxon>Actinomycetes</taxon>
        <taxon>Micrococcales</taxon>
        <taxon>Dermabacteraceae</taxon>
        <taxon>Brachybacterium</taxon>
    </lineage>
</organism>
<evidence type="ECO:0000313" key="3">
    <source>
        <dbReference type="Proteomes" id="UP001519290"/>
    </source>
</evidence>
<dbReference type="Proteomes" id="UP001519290">
    <property type="component" value="Unassembled WGS sequence"/>
</dbReference>
<proteinExistence type="predicted"/>
<feature type="region of interest" description="Disordered" evidence="1">
    <location>
        <begin position="1"/>
        <end position="22"/>
    </location>
</feature>
<evidence type="ECO:0000256" key="1">
    <source>
        <dbReference type="SAM" id="MobiDB-lite"/>
    </source>
</evidence>
<dbReference type="RefSeq" id="WP_209904970.1">
    <property type="nucleotide sequence ID" value="NZ_BAAAJW010000001.1"/>
</dbReference>
<protein>
    <submittedName>
        <fullName evidence="2">Uncharacterized protein</fullName>
    </submittedName>
</protein>
<evidence type="ECO:0000313" key="2">
    <source>
        <dbReference type="EMBL" id="MBP2384086.1"/>
    </source>
</evidence>
<dbReference type="Gene3D" id="2.60.40.20">
    <property type="entry name" value="Alpha-amylase inhibitor"/>
    <property type="match status" value="1"/>
</dbReference>